<dbReference type="CDD" id="cd00063">
    <property type="entry name" value="FN3"/>
    <property type="match status" value="1"/>
</dbReference>
<dbReference type="PANTHER" id="PTHR46877:SF14">
    <property type="entry name" value="RECEPTOR PROTEIN-TYROSINE KINASE"/>
    <property type="match status" value="1"/>
</dbReference>
<dbReference type="SMART" id="SM00060">
    <property type="entry name" value="FN3"/>
    <property type="match status" value="1"/>
</dbReference>
<evidence type="ECO:0000256" key="5">
    <source>
        <dbReference type="ARBA" id="ARBA00022989"/>
    </source>
</evidence>
<feature type="non-terminal residue" evidence="8">
    <location>
        <position position="1"/>
    </location>
</feature>
<protein>
    <submittedName>
        <fullName evidence="8">Ephrin type-B receptor 1-like</fullName>
    </submittedName>
</protein>
<dbReference type="GO" id="GO:0030425">
    <property type="term" value="C:dendrite"/>
    <property type="evidence" value="ECO:0007669"/>
    <property type="project" value="TreeGrafter"/>
</dbReference>
<keyword evidence="4" id="KW-0067">ATP-binding</keyword>
<evidence type="ECO:0000313" key="8">
    <source>
        <dbReference type="EMBL" id="CAB4025505.1"/>
    </source>
</evidence>
<dbReference type="OrthoDB" id="8950763at2759"/>
<evidence type="ECO:0000256" key="3">
    <source>
        <dbReference type="ARBA" id="ARBA00022741"/>
    </source>
</evidence>
<dbReference type="EMBL" id="CACRXK020013641">
    <property type="protein sequence ID" value="CAB4025505.1"/>
    <property type="molecule type" value="Genomic_DNA"/>
</dbReference>
<dbReference type="InterPro" id="IPR036116">
    <property type="entry name" value="FN3_sf"/>
</dbReference>
<gene>
    <name evidence="8" type="ORF">PACLA_8A089303</name>
</gene>
<evidence type="ECO:0000256" key="1">
    <source>
        <dbReference type="ARBA" id="ARBA00004167"/>
    </source>
</evidence>
<dbReference type="InterPro" id="IPR003961">
    <property type="entry name" value="FN3_dom"/>
</dbReference>
<evidence type="ECO:0000313" key="9">
    <source>
        <dbReference type="Proteomes" id="UP001152795"/>
    </source>
</evidence>
<organism evidence="8 9">
    <name type="scientific">Paramuricea clavata</name>
    <name type="common">Red gorgonian</name>
    <name type="synonym">Violescent sea-whip</name>
    <dbReference type="NCBI Taxonomy" id="317549"/>
    <lineage>
        <taxon>Eukaryota</taxon>
        <taxon>Metazoa</taxon>
        <taxon>Cnidaria</taxon>
        <taxon>Anthozoa</taxon>
        <taxon>Octocorallia</taxon>
        <taxon>Malacalcyonacea</taxon>
        <taxon>Plexauridae</taxon>
        <taxon>Paramuricea</taxon>
    </lineage>
</organism>
<dbReference type="InterPro" id="IPR050449">
    <property type="entry name" value="Ephrin_rcpt_TKs"/>
</dbReference>
<dbReference type="Proteomes" id="UP001152795">
    <property type="component" value="Unassembled WGS sequence"/>
</dbReference>
<dbReference type="GO" id="GO:0005005">
    <property type="term" value="F:transmembrane-ephrin receptor activity"/>
    <property type="evidence" value="ECO:0007669"/>
    <property type="project" value="TreeGrafter"/>
</dbReference>
<evidence type="ECO:0000256" key="4">
    <source>
        <dbReference type="ARBA" id="ARBA00022840"/>
    </source>
</evidence>
<dbReference type="SUPFAM" id="SSF49265">
    <property type="entry name" value="Fibronectin type III"/>
    <property type="match status" value="1"/>
</dbReference>
<sequence length="166" mass="18778">PSGPPRRIILEPINSKRITIFWSPPKRPNGIITSYQLCYSTERLLSNCNSSGSVSYRESEKESVRLEKLLPATVYYFRIRAKTIAGAGPYTKEYRMITSSNKAYSKDTSCGTQWYIVVVSLVSGIIIGILLSYIVSCSRRRRTKRTQSNPGLVENAAYQELDILQE</sequence>
<dbReference type="PROSITE" id="PS50853">
    <property type="entry name" value="FN3"/>
    <property type="match status" value="1"/>
</dbReference>
<comment type="subcellular location">
    <subcellularLocation>
        <location evidence="1">Membrane</location>
        <topology evidence="1">Single-pass membrane protein</topology>
    </subcellularLocation>
</comment>
<keyword evidence="2" id="KW-0812">Transmembrane</keyword>
<dbReference type="PRINTS" id="PR00014">
    <property type="entry name" value="FNTYPEIII"/>
</dbReference>
<accession>A0A6S7J0Z5</accession>
<proteinExistence type="predicted"/>
<dbReference type="AlphaFoldDB" id="A0A6S7J0Z5"/>
<name>A0A6S7J0Z5_PARCT</name>
<dbReference type="InterPro" id="IPR013783">
    <property type="entry name" value="Ig-like_fold"/>
</dbReference>
<evidence type="ECO:0000256" key="6">
    <source>
        <dbReference type="ARBA" id="ARBA00023136"/>
    </source>
</evidence>
<evidence type="ECO:0000256" key="2">
    <source>
        <dbReference type="ARBA" id="ARBA00022692"/>
    </source>
</evidence>
<dbReference type="GO" id="GO:0005886">
    <property type="term" value="C:plasma membrane"/>
    <property type="evidence" value="ECO:0007669"/>
    <property type="project" value="TreeGrafter"/>
</dbReference>
<dbReference type="GO" id="GO:0007411">
    <property type="term" value="P:axon guidance"/>
    <property type="evidence" value="ECO:0007669"/>
    <property type="project" value="TreeGrafter"/>
</dbReference>
<dbReference type="Gene3D" id="2.60.40.10">
    <property type="entry name" value="Immunoglobulins"/>
    <property type="match status" value="1"/>
</dbReference>
<evidence type="ECO:0000256" key="7">
    <source>
        <dbReference type="ARBA" id="ARBA00023170"/>
    </source>
</evidence>
<reference evidence="8" key="1">
    <citation type="submission" date="2020-04" db="EMBL/GenBank/DDBJ databases">
        <authorList>
            <person name="Alioto T."/>
            <person name="Alioto T."/>
            <person name="Gomez Garrido J."/>
        </authorList>
    </citation>
    <scope>NUCLEOTIDE SEQUENCE</scope>
    <source>
        <strain evidence="8">A484AB</strain>
    </source>
</reference>
<dbReference type="Pfam" id="PF00041">
    <property type="entry name" value="fn3"/>
    <property type="match status" value="1"/>
</dbReference>
<keyword evidence="7 8" id="KW-0675">Receptor</keyword>
<keyword evidence="6" id="KW-0472">Membrane</keyword>
<dbReference type="PANTHER" id="PTHR46877">
    <property type="entry name" value="EPH RECEPTOR A5"/>
    <property type="match status" value="1"/>
</dbReference>
<keyword evidence="9" id="KW-1185">Reference proteome</keyword>
<dbReference type="GO" id="GO:0005524">
    <property type="term" value="F:ATP binding"/>
    <property type="evidence" value="ECO:0007669"/>
    <property type="project" value="UniProtKB-KW"/>
</dbReference>
<comment type="caution">
    <text evidence="8">The sequence shown here is derived from an EMBL/GenBank/DDBJ whole genome shotgun (WGS) entry which is preliminary data.</text>
</comment>
<keyword evidence="3" id="KW-0547">Nucleotide-binding</keyword>
<keyword evidence="5" id="KW-1133">Transmembrane helix</keyword>